<dbReference type="Pfam" id="PF07690">
    <property type="entry name" value="MFS_1"/>
    <property type="match status" value="1"/>
</dbReference>
<evidence type="ECO:0000313" key="3">
    <source>
        <dbReference type="EMBL" id="TNJ65528.1"/>
    </source>
</evidence>
<feature type="transmembrane region" description="Helical" evidence="2">
    <location>
        <begin position="176"/>
        <end position="198"/>
    </location>
</feature>
<proteinExistence type="predicted"/>
<keyword evidence="2" id="KW-0472">Membrane</keyword>
<dbReference type="CDD" id="cd06174">
    <property type="entry name" value="MFS"/>
    <property type="match status" value="1"/>
</dbReference>
<protein>
    <submittedName>
        <fullName evidence="3">MFS transporter</fullName>
    </submittedName>
</protein>
<feature type="transmembrane region" description="Helical" evidence="2">
    <location>
        <begin position="342"/>
        <end position="368"/>
    </location>
</feature>
<feature type="transmembrane region" description="Helical" evidence="2">
    <location>
        <begin position="52"/>
        <end position="77"/>
    </location>
</feature>
<reference evidence="3 4" key="1">
    <citation type="submission" date="2019-05" db="EMBL/GenBank/DDBJ databases">
        <title>We sequenced the genome of Paenibacillus hemerocallicola KCTC 33185 for further insight into its adaptation and study the phylogeny of Paenibacillus.</title>
        <authorList>
            <person name="Narsing Rao M.P."/>
        </authorList>
    </citation>
    <scope>NUCLEOTIDE SEQUENCE [LARGE SCALE GENOMIC DNA]</scope>
    <source>
        <strain evidence="3 4">KCTC 33185</strain>
    </source>
</reference>
<dbReference type="EMBL" id="VDCQ01000018">
    <property type="protein sequence ID" value="TNJ65528.1"/>
    <property type="molecule type" value="Genomic_DNA"/>
</dbReference>
<feature type="transmembrane region" description="Helical" evidence="2">
    <location>
        <begin position="388"/>
        <end position="407"/>
    </location>
</feature>
<feature type="transmembrane region" description="Helical" evidence="2">
    <location>
        <begin position="257"/>
        <end position="283"/>
    </location>
</feature>
<dbReference type="GO" id="GO:0005886">
    <property type="term" value="C:plasma membrane"/>
    <property type="evidence" value="ECO:0007669"/>
    <property type="project" value="UniProtKB-SubCell"/>
</dbReference>
<feature type="transmembrane region" description="Helical" evidence="2">
    <location>
        <begin position="83"/>
        <end position="104"/>
    </location>
</feature>
<dbReference type="Gene3D" id="1.20.1250.20">
    <property type="entry name" value="MFS general substrate transporter like domains"/>
    <property type="match status" value="1"/>
</dbReference>
<dbReference type="RefSeq" id="WP_139603025.1">
    <property type="nucleotide sequence ID" value="NZ_VDCQ01000018.1"/>
</dbReference>
<dbReference type="SUPFAM" id="SSF103473">
    <property type="entry name" value="MFS general substrate transporter"/>
    <property type="match status" value="1"/>
</dbReference>
<dbReference type="Proteomes" id="UP000307943">
    <property type="component" value="Unassembled WGS sequence"/>
</dbReference>
<gene>
    <name evidence="3" type="ORF">FE784_15035</name>
</gene>
<keyword evidence="2" id="KW-0812">Transmembrane</keyword>
<feature type="transmembrane region" description="Helical" evidence="2">
    <location>
        <begin position="141"/>
        <end position="164"/>
    </location>
</feature>
<comment type="caution">
    <text evidence="3">The sequence shown here is derived from an EMBL/GenBank/DDBJ whole genome shotgun (WGS) entry which is preliminary data.</text>
</comment>
<dbReference type="AlphaFoldDB" id="A0A5C4T8Y0"/>
<dbReference type="GO" id="GO:0022857">
    <property type="term" value="F:transmembrane transporter activity"/>
    <property type="evidence" value="ECO:0007669"/>
    <property type="project" value="InterPro"/>
</dbReference>
<dbReference type="InterPro" id="IPR052528">
    <property type="entry name" value="Sugar_transport-like"/>
</dbReference>
<feature type="transmembrane region" description="Helical" evidence="2">
    <location>
        <begin position="210"/>
        <end position="229"/>
    </location>
</feature>
<organism evidence="3 4">
    <name type="scientific">Paenibacillus hemerocallicola</name>
    <dbReference type="NCBI Taxonomy" id="1172614"/>
    <lineage>
        <taxon>Bacteria</taxon>
        <taxon>Bacillati</taxon>
        <taxon>Bacillota</taxon>
        <taxon>Bacilli</taxon>
        <taxon>Bacillales</taxon>
        <taxon>Paenibacillaceae</taxon>
        <taxon>Paenibacillus</taxon>
    </lineage>
</organism>
<comment type="subcellular location">
    <subcellularLocation>
        <location evidence="1">Cell membrane</location>
        <topology evidence="1">Multi-pass membrane protein</topology>
    </subcellularLocation>
</comment>
<evidence type="ECO:0000256" key="1">
    <source>
        <dbReference type="ARBA" id="ARBA00004651"/>
    </source>
</evidence>
<feature type="transmembrane region" description="Helical" evidence="2">
    <location>
        <begin position="319"/>
        <end position="336"/>
    </location>
</feature>
<dbReference type="PANTHER" id="PTHR23526">
    <property type="entry name" value="INTEGRAL MEMBRANE TRANSPORT PROTEIN-RELATED"/>
    <property type="match status" value="1"/>
</dbReference>
<keyword evidence="4" id="KW-1185">Reference proteome</keyword>
<dbReference type="InterPro" id="IPR011701">
    <property type="entry name" value="MFS"/>
</dbReference>
<dbReference type="InterPro" id="IPR036259">
    <property type="entry name" value="MFS_trans_sf"/>
</dbReference>
<dbReference type="OrthoDB" id="2086294at2"/>
<name>A0A5C4T8Y0_9BACL</name>
<evidence type="ECO:0000313" key="4">
    <source>
        <dbReference type="Proteomes" id="UP000307943"/>
    </source>
</evidence>
<feature type="transmembrane region" description="Helical" evidence="2">
    <location>
        <begin position="289"/>
        <end position="307"/>
    </location>
</feature>
<dbReference type="PANTHER" id="PTHR23526:SF2">
    <property type="entry name" value="MAJOR FACILITATOR SUPERFAMILY (MFS) PROFILE DOMAIN-CONTAINING PROTEIN"/>
    <property type="match status" value="1"/>
</dbReference>
<accession>A0A5C4T8Y0</accession>
<feature type="transmembrane region" description="Helical" evidence="2">
    <location>
        <begin position="116"/>
        <end position="135"/>
    </location>
</feature>
<keyword evidence="2" id="KW-1133">Transmembrane helix</keyword>
<sequence>MQRKENRYGETAAREGKSGLRAVFTATEREKGYFHHRDSADKKNAGFDSQTWLLLIVNGLFAAANALSGTFVNVYLWKVKNDFALIGWFAFAHQVTMGLTFWLAGKWVKEHNKMHSLRLGVAIAALFYSLVLLLQQQAVDYVWLLGIVQGLSSGFFWLAFNVVYFEVTSADNRDRFNGWAGLLGSGAGMIAPWISGWLITRLPGTSGYRLIFAISLGIFVVGVVVSFFLRKRKVSGKYEWAHGYRSLAKRGSPWQRVFAALIAQGIREGVFGFLIGLMVYIATSNEMRIGNFSLATSAVALVSFYIVGKWLKPAYRKRGMLIGVIMMIAVILPFFWKVNYTTLLLFGIGVALFIPLYIVPMTSSVFDIIGQDRESAEHRVEYVVLRELGLNFGRMFGTLAFILVVSWTTAPAAINWLLLGVGSSPLLAWALMRDKLTPAQSGKSR</sequence>
<evidence type="ECO:0000256" key="2">
    <source>
        <dbReference type="SAM" id="Phobius"/>
    </source>
</evidence>